<evidence type="ECO:0000313" key="1">
    <source>
        <dbReference type="EMBL" id="MEC6833027.1"/>
    </source>
</evidence>
<sequence length="116" mass="13028">MLYKAMKDFEVNKLLAEWRGLKVKPVAINGSEVQLDTAPLRWLKTVDYCNNWSDIVPVAIELGDYSIIDNMDGTSTVSLCSKTSLLNGIFSVHESPLRALTVCCIKIYEQQSKESK</sequence>
<evidence type="ECO:0000313" key="2">
    <source>
        <dbReference type="Proteomes" id="UP001306119"/>
    </source>
</evidence>
<protein>
    <submittedName>
        <fullName evidence="1">Uncharacterized protein</fullName>
    </submittedName>
</protein>
<name>A0ABU6LAG9_9GAMM</name>
<accession>A0ABU6LAG9</accession>
<gene>
    <name evidence="1" type="ORF">VXS06_14765</name>
</gene>
<proteinExistence type="predicted"/>
<dbReference type="Proteomes" id="UP001306119">
    <property type="component" value="Unassembled WGS sequence"/>
</dbReference>
<keyword evidence="2" id="KW-1185">Reference proteome</keyword>
<organism evidence="1 2">
    <name type="scientific">Photobacterium toruni</name>
    <dbReference type="NCBI Taxonomy" id="1935446"/>
    <lineage>
        <taxon>Bacteria</taxon>
        <taxon>Pseudomonadati</taxon>
        <taxon>Pseudomonadota</taxon>
        <taxon>Gammaproteobacteria</taxon>
        <taxon>Vibrionales</taxon>
        <taxon>Vibrionaceae</taxon>
        <taxon>Photobacterium</taxon>
    </lineage>
</organism>
<comment type="caution">
    <text evidence="1">The sequence shown here is derived from an EMBL/GenBank/DDBJ whole genome shotgun (WGS) entry which is preliminary data.</text>
</comment>
<dbReference type="RefSeq" id="WP_327775327.1">
    <property type="nucleotide sequence ID" value="NZ_JAYXUG010000013.1"/>
</dbReference>
<dbReference type="EMBL" id="JAYXUG010000013">
    <property type="protein sequence ID" value="MEC6833027.1"/>
    <property type="molecule type" value="Genomic_DNA"/>
</dbReference>
<reference evidence="1 2" key="1">
    <citation type="submission" date="2024-01" db="EMBL/GenBank/DDBJ databases">
        <title>Active colonisers of the gastrointestinal tract of Atlantic salmon farmed in a warm water region.</title>
        <authorList>
            <person name="Bowman J.P."/>
        </authorList>
    </citation>
    <scope>NUCLEOTIDE SEQUENCE [LARGE SCALE GENOMIC DNA]</scope>
    <source>
        <strain evidence="1 2">S3MW1</strain>
    </source>
</reference>